<dbReference type="GO" id="GO:0071555">
    <property type="term" value="P:cell wall organization"/>
    <property type="evidence" value="ECO:0007669"/>
    <property type="project" value="UniProtKB-KW"/>
</dbReference>
<keyword evidence="7" id="KW-0961">Cell wall biogenesis/degradation</keyword>
<comment type="subcellular location">
    <subcellularLocation>
        <location evidence="1">Secreted</location>
        <location evidence="1">Cell wall</location>
    </subcellularLocation>
</comment>
<feature type="active site" evidence="8">
    <location>
        <position position="242"/>
    </location>
</feature>
<dbReference type="InterPro" id="IPR011050">
    <property type="entry name" value="Pectin_lyase_fold/virulence"/>
</dbReference>
<organism evidence="11">
    <name type="scientific">Medicago truncatula</name>
    <name type="common">Barrel medic</name>
    <name type="synonym">Medicago tribuloides</name>
    <dbReference type="NCBI Taxonomy" id="3880"/>
    <lineage>
        <taxon>Eukaryota</taxon>
        <taxon>Viridiplantae</taxon>
        <taxon>Streptophyta</taxon>
        <taxon>Embryophyta</taxon>
        <taxon>Tracheophyta</taxon>
        <taxon>Spermatophyta</taxon>
        <taxon>Magnoliopsida</taxon>
        <taxon>eudicotyledons</taxon>
        <taxon>Gunneridae</taxon>
        <taxon>Pentapetalae</taxon>
        <taxon>rosids</taxon>
        <taxon>fabids</taxon>
        <taxon>Fabales</taxon>
        <taxon>Fabaceae</taxon>
        <taxon>Papilionoideae</taxon>
        <taxon>50 kb inversion clade</taxon>
        <taxon>NPAAA clade</taxon>
        <taxon>Hologalegina</taxon>
        <taxon>IRL clade</taxon>
        <taxon>Trifolieae</taxon>
        <taxon>Medicago</taxon>
    </lineage>
</organism>
<dbReference type="GO" id="GO:0004650">
    <property type="term" value="F:polygalacturonase activity"/>
    <property type="evidence" value="ECO:0007669"/>
    <property type="project" value="UniProtKB-EC"/>
</dbReference>
<feature type="chain" id="PRO_5017395235" evidence="10">
    <location>
        <begin position="20"/>
        <end position="390"/>
    </location>
</feature>
<evidence type="ECO:0000256" key="1">
    <source>
        <dbReference type="ARBA" id="ARBA00004191"/>
    </source>
</evidence>
<dbReference type="EMBL" id="PSQE01000008">
    <property type="protein sequence ID" value="RHN38848.1"/>
    <property type="molecule type" value="Genomic_DNA"/>
</dbReference>
<dbReference type="SMART" id="SM00710">
    <property type="entry name" value="PbH1"/>
    <property type="match status" value="4"/>
</dbReference>
<dbReference type="SUPFAM" id="SSF51126">
    <property type="entry name" value="Pectin lyase-like"/>
    <property type="match status" value="1"/>
</dbReference>
<dbReference type="PROSITE" id="PS00502">
    <property type="entry name" value="POLYGALACTURONASE"/>
    <property type="match status" value="1"/>
</dbReference>
<evidence type="ECO:0000256" key="10">
    <source>
        <dbReference type="SAM" id="SignalP"/>
    </source>
</evidence>
<evidence type="ECO:0000256" key="6">
    <source>
        <dbReference type="ARBA" id="ARBA00023295"/>
    </source>
</evidence>
<dbReference type="PANTHER" id="PTHR31375">
    <property type="match status" value="1"/>
</dbReference>
<keyword evidence="10" id="KW-0732">Signal</keyword>
<dbReference type="InterPro" id="IPR012334">
    <property type="entry name" value="Pectin_lyas_fold"/>
</dbReference>
<evidence type="ECO:0000313" key="11">
    <source>
        <dbReference type="EMBL" id="RHN38848.1"/>
    </source>
</evidence>
<keyword evidence="5 9" id="KW-0378">Hydrolase</keyword>
<dbReference type="Gene3D" id="2.160.20.10">
    <property type="entry name" value="Single-stranded right-handed beta-helix, Pectin lyase-like"/>
    <property type="match status" value="1"/>
</dbReference>
<keyword evidence="4" id="KW-0964">Secreted</keyword>
<proteinExistence type="inferred from homology"/>
<dbReference type="Proteomes" id="UP000265566">
    <property type="component" value="Chromosome 8"/>
</dbReference>
<feature type="signal peptide" evidence="10">
    <location>
        <begin position="1"/>
        <end position="19"/>
    </location>
</feature>
<evidence type="ECO:0000256" key="2">
    <source>
        <dbReference type="ARBA" id="ARBA00008834"/>
    </source>
</evidence>
<evidence type="ECO:0000256" key="5">
    <source>
        <dbReference type="ARBA" id="ARBA00022801"/>
    </source>
</evidence>
<dbReference type="GO" id="GO:0005975">
    <property type="term" value="P:carbohydrate metabolic process"/>
    <property type="evidence" value="ECO:0007669"/>
    <property type="project" value="InterPro"/>
</dbReference>
<gene>
    <name evidence="11" type="ORF">MtrunA17_Chr8g0337571</name>
</gene>
<evidence type="ECO:0000256" key="7">
    <source>
        <dbReference type="ARBA" id="ARBA00023316"/>
    </source>
</evidence>
<evidence type="ECO:0000256" key="4">
    <source>
        <dbReference type="ARBA" id="ARBA00022525"/>
    </source>
</evidence>
<comment type="caution">
    <text evidence="11">The sequence shown here is derived from an EMBL/GenBank/DDBJ whole genome shotgun (WGS) entry which is preliminary data.</text>
</comment>
<accession>A0A396GE67</accession>
<name>A0A396GE67_MEDTR</name>
<dbReference type="Pfam" id="PF00295">
    <property type="entry name" value="Glyco_hydro_28"/>
    <property type="match status" value="1"/>
</dbReference>
<evidence type="ECO:0000256" key="9">
    <source>
        <dbReference type="RuleBase" id="RU361169"/>
    </source>
</evidence>
<keyword evidence="6 9" id="KW-0326">Glycosidase</keyword>
<dbReference type="EC" id="3.2.1.15" evidence="11"/>
<sequence>MQGFVTFVLILAFLSPCLCTMLNVRTTNGIYNVMQYGARGDGKSDDSKVHAFFSAWSSACKAVGTSTLVIPGKIFMASKIHFSGPCSAKILIQLKGKIVAPSKAAWRGGSEWINVEYVNGLTIDGNGEGSVLGDGPTWWQCPRCSRPTMLHFHSCNDLNVRNLRILNSPRSHVSVNMCNHATFSYISISSPATSPNTDGFDISHSNNILIQDSNIKSGDDCIAVNGGSTFINATRVTCGPGHGISVGSLGGNGANDQVSDVHVRNCTFIGTQNGARIKTVPGGSGYARKITFEHIVLVNVMNPIIIDQAYTLSTLDTAVSVRDVTYRGFTGTSYSDIAIDLKCSSSGCFKILLDQNNIVSAQPGKKTSSFCRNAHGIVRNTIPIVPCLSN</sequence>
<dbReference type="InterPro" id="IPR006626">
    <property type="entry name" value="PbH1"/>
</dbReference>
<reference evidence="11" key="1">
    <citation type="journal article" date="2018" name="Nat. Plants">
        <title>Whole-genome landscape of Medicago truncatula symbiotic genes.</title>
        <authorList>
            <person name="Pecrix Y."/>
            <person name="Gamas P."/>
            <person name="Carrere S."/>
        </authorList>
    </citation>
    <scope>NUCLEOTIDE SEQUENCE</scope>
    <source>
        <tissue evidence="11">Leaves</tissue>
    </source>
</reference>
<comment type="similarity">
    <text evidence="2 9">Belongs to the glycosyl hydrolase 28 family.</text>
</comment>
<evidence type="ECO:0000256" key="3">
    <source>
        <dbReference type="ARBA" id="ARBA00022512"/>
    </source>
</evidence>
<dbReference type="Gramene" id="rna44817">
    <property type="protein sequence ID" value="RHN38848.1"/>
    <property type="gene ID" value="gene44817"/>
</dbReference>
<keyword evidence="3" id="KW-0134">Cell wall</keyword>
<protein>
    <submittedName>
        <fullName evidence="11">Putative polygalacturonase</fullName>
        <ecNumber evidence="11">3.2.1.15</ecNumber>
    </submittedName>
</protein>
<dbReference type="InterPro" id="IPR000743">
    <property type="entry name" value="Glyco_hydro_28"/>
</dbReference>
<dbReference type="AlphaFoldDB" id="A0A396GE67"/>
<evidence type="ECO:0000256" key="8">
    <source>
        <dbReference type="PROSITE-ProRule" id="PRU10052"/>
    </source>
</evidence>